<keyword evidence="2" id="KW-1185">Reference proteome</keyword>
<gene>
    <name evidence="1" type="ORF">CGOC_LOCUS10257</name>
</gene>
<dbReference type="OrthoDB" id="5805599at2759"/>
<reference evidence="1 2" key="1">
    <citation type="submission" date="2018-11" db="EMBL/GenBank/DDBJ databases">
        <authorList>
            <consortium name="Pathogen Informatics"/>
        </authorList>
    </citation>
    <scope>NUCLEOTIDE SEQUENCE [LARGE SCALE GENOMIC DNA]</scope>
</reference>
<name>A0A3P7MQD0_CYLGO</name>
<protein>
    <submittedName>
        <fullName evidence="1">Uncharacterized protein</fullName>
    </submittedName>
</protein>
<evidence type="ECO:0000313" key="2">
    <source>
        <dbReference type="Proteomes" id="UP000271889"/>
    </source>
</evidence>
<organism evidence="1 2">
    <name type="scientific">Cylicostephanus goldi</name>
    <name type="common">Nematode worm</name>
    <dbReference type="NCBI Taxonomy" id="71465"/>
    <lineage>
        <taxon>Eukaryota</taxon>
        <taxon>Metazoa</taxon>
        <taxon>Ecdysozoa</taxon>
        <taxon>Nematoda</taxon>
        <taxon>Chromadorea</taxon>
        <taxon>Rhabditida</taxon>
        <taxon>Rhabditina</taxon>
        <taxon>Rhabditomorpha</taxon>
        <taxon>Strongyloidea</taxon>
        <taxon>Strongylidae</taxon>
        <taxon>Cylicostephanus</taxon>
    </lineage>
</organism>
<evidence type="ECO:0000313" key="1">
    <source>
        <dbReference type="EMBL" id="VDN25973.1"/>
    </source>
</evidence>
<dbReference type="EMBL" id="UYRV01110393">
    <property type="protein sequence ID" value="VDN25973.1"/>
    <property type="molecule type" value="Genomic_DNA"/>
</dbReference>
<proteinExistence type="predicted"/>
<dbReference type="AlphaFoldDB" id="A0A3P7MQD0"/>
<sequence>MAESPSEGRADLGNKDVATLRMKRSVPLTRLKLGTRQIVKPKALPSMDVLSRVRLSHTDHLRRLALTKKSENLCRLAAVLDRAEPILERFEQYLLAQQCQESNQAIWVEQHQNLVEDPGRNRHPAEHCLIVDDNGESVEVQPVDIVYGSTNANGPYS</sequence>
<accession>A0A3P7MQD0</accession>
<dbReference type="Proteomes" id="UP000271889">
    <property type="component" value="Unassembled WGS sequence"/>
</dbReference>